<feature type="transmembrane region" description="Helical" evidence="2">
    <location>
        <begin position="658"/>
        <end position="679"/>
    </location>
</feature>
<feature type="transmembrane region" description="Helical" evidence="2">
    <location>
        <begin position="800"/>
        <end position="820"/>
    </location>
</feature>
<evidence type="ECO:0000313" key="5">
    <source>
        <dbReference type="Proteomes" id="UP000504633"/>
    </source>
</evidence>
<feature type="transmembrane region" description="Helical" evidence="2">
    <location>
        <begin position="296"/>
        <end position="317"/>
    </location>
</feature>
<evidence type="ECO:0000256" key="3">
    <source>
        <dbReference type="SAM" id="SignalP"/>
    </source>
</evidence>
<dbReference type="OrthoDB" id="207378at2759"/>
<feature type="region of interest" description="Disordered" evidence="1">
    <location>
        <begin position="336"/>
        <end position="367"/>
    </location>
</feature>
<dbReference type="Pfam" id="PF01757">
    <property type="entry name" value="Acyl_transf_3"/>
    <property type="match status" value="1"/>
</dbReference>
<feature type="transmembrane region" description="Helical" evidence="2">
    <location>
        <begin position="769"/>
        <end position="788"/>
    </location>
</feature>
<name>A0A6J1MHF9_DROHY</name>
<feature type="compositionally biased region" description="Polar residues" evidence="1">
    <location>
        <begin position="336"/>
        <end position="354"/>
    </location>
</feature>
<gene>
    <name evidence="6" type="primary">LOC111604871</name>
</gene>
<feature type="domain" description="Nose resistant-to-fluoxetine protein N-terminal" evidence="4">
    <location>
        <begin position="107"/>
        <end position="282"/>
    </location>
</feature>
<dbReference type="AlphaFoldDB" id="A0A6J1MHF9"/>
<proteinExistence type="predicted"/>
<protein>
    <submittedName>
        <fullName evidence="6">Uncharacterized protein LOC111604871</fullName>
    </submittedName>
</protein>
<feature type="transmembrane region" description="Helical" evidence="2">
    <location>
        <begin position="575"/>
        <end position="595"/>
    </location>
</feature>
<feature type="signal peptide" evidence="3">
    <location>
        <begin position="1"/>
        <end position="25"/>
    </location>
</feature>
<dbReference type="GO" id="GO:0016747">
    <property type="term" value="F:acyltransferase activity, transferring groups other than amino-acyl groups"/>
    <property type="evidence" value="ECO:0007669"/>
    <property type="project" value="InterPro"/>
</dbReference>
<dbReference type="PANTHER" id="PTHR11161">
    <property type="entry name" value="O-ACYLTRANSFERASE"/>
    <property type="match status" value="1"/>
</dbReference>
<dbReference type="Pfam" id="PF20146">
    <property type="entry name" value="NRF"/>
    <property type="match status" value="1"/>
</dbReference>
<dbReference type="InterPro" id="IPR006621">
    <property type="entry name" value="Nose-resist-to-fluoxetine_N"/>
</dbReference>
<keyword evidence="5" id="KW-1185">Reference proteome</keyword>
<reference evidence="6" key="1">
    <citation type="submission" date="2025-08" db="UniProtKB">
        <authorList>
            <consortium name="RefSeq"/>
        </authorList>
    </citation>
    <scope>IDENTIFICATION</scope>
    <source>
        <strain evidence="6">15085-1641.00</strain>
        <tissue evidence="6">Whole body</tissue>
    </source>
</reference>
<feature type="transmembrane region" description="Helical" evidence="2">
    <location>
        <begin position="832"/>
        <end position="863"/>
    </location>
</feature>
<dbReference type="InterPro" id="IPR052728">
    <property type="entry name" value="O2_lipid_transport_reg"/>
</dbReference>
<feature type="transmembrane region" description="Helical" evidence="2">
    <location>
        <begin position="514"/>
        <end position="535"/>
    </location>
</feature>
<organism evidence="5 6">
    <name type="scientific">Drosophila hydei</name>
    <name type="common">Fruit fly</name>
    <dbReference type="NCBI Taxonomy" id="7224"/>
    <lineage>
        <taxon>Eukaryota</taxon>
        <taxon>Metazoa</taxon>
        <taxon>Ecdysozoa</taxon>
        <taxon>Arthropoda</taxon>
        <taxon>Hexapoda</taxon>
        <taxon>Insecta</taxon>
        <taxon>Pterygota</taxon>
        <taxon>Neoptera</taxon>
        <taxon>Endopterygota</taxon>
        <taxon>Diptera</taxon>
        <taxon>Brachycera</taxon>
        <taxon>Muscomorpha</taxon>
        <taxon>Ephydroidea</taxon>
        <taxon>Drosophilidae</taxon>
        <taxon>Drosophila</taxon>
    </lineage>
</organism>
<keyword evidence="3" id="KW-0732">Signal</keyword>
<feature type="region of interest" description="Disordered" evidence="1">
    <location>
        <begin position="166"/>
        <end position="196"/>
    </location>
</feature>
<accession>A0A6J1MHF9</accession>
<evidence type="ECO:0000313" key="6">
    <source>
        <dbReference type="RefSeq" id="XP_023178879.2"/>
    </source>
</evidence>
<dbReference type="KEGG" id="dhe:111604871"/>
<evidence type="ECO:0000256" key="1">
    <source>
        <dbReference type="SAM" id="MobiDB-lite"/>
    </source>
</evidence>
<dbReference type="RefSeq" id="XP_023178879.2">
    <property type="nucleotide sequence ID" value="XM_023323111.2"/>
</dbReference>
<feature type="compositionally biased region" description="Basic and acidic residues" evidence="1">
    <location>
        <begin position="389"/>
        <end position="430"/>
    </location>
</feature>
<dbReference type="OMA" id="SKMWAVK"/>
<evidence type="ECO:0000256" key="2">
    <source>
        <dbReference type="SAM" id="Phobius"/>
    </source>
</evidence>
<dbReference type="Proteomes" id="UP000504633">
    <property type="component" value="Unplaced"/>
</dbReference>
<dbReference type="PANTHER" id="PTHR11161:SF72">
    <property type="entry name" value="FI21449P1"/>
    <property type="match status" value="1"/>
</dbReference>
<sequence>MRIQRMLPLPLPLLLLALAASVTLAAIDSKDNKSSPIISPDQHNVINLSLQTETNNNNINGNRSSSSDTNVNFDLTRRQRLRDALNVFDLSLLAPQWPRLEATRMLSVNCTKDMRSYLHGLTDATMWAVKMDDASGHYTSGFFYGNNYWMGSLALCEAIYGGSSTIDSSRSSSSSNNTNGGSSSKDTNNTSNGNRNNGLPFAEAYAEAYSSVYNAPPPFVPGFYVLKLQLNETMPTEMLRTLYMGLCLPSSCSIADVRRMSGFARLELPSRELRVLDIRVPTDKEFNIWSDKTFCLLIVVSCIVLGLICCGTLYEIYLNRQLQEALRLQDKEMMNNSETSSGIGCASSDYSDTMTAHEEALKQSNQSDSLKQLDQLVLHLPPSDNDSGNGHHHEHEHEHEHDHDHEHELEHHDHERSNKNNSNSDEHLEGHLHEPKKLSIYSELLLSFSAITNFNAICDRNVGADTIPCIHGLRAFSMAWVILGHTCIVVFKYSDNMEMRKEVEQNFFFQAITNGPFSVDTFFFISGFLISYLYFRTNAKGKLNKLSKGANEFTAGTAHFFGLVAYRFMRLTAPYLFVLGVVQVTMRYLAAYSIFDPPTMDHVTCPDYWWRNILYINTLFPVDEMCMLWSWYLANDTQFYMIGAIILIVGVRHFKLSAITTLVFLVLSWITTAVIAFTNNHRPNTDDPLALFDKIYDKPWTRLGPYLIGMAVGWILFRTNCKIRLPRLTVATAWTLAMLNLFVLVFGLYRADLSQFTAAAYSSLSHSAWALSLAWITIACSTGYGGYINSLLSAPCFYPFSRVTYCAYLVHPIVIRSMALNSDAPLHLGGDMMVVMFFGLTVASYFLSFVVSMSFEAPVVTMLKILSPSRKKRLA</sequence>
<feature type="region of interest" description="Disordered" evidence="1">
    <location>
        <begin position="379"/>
        <end position="430"/>
    </location>
</feature>
<keyword evidence="2" id="KW-0812">Transmembrane</keyword>
<feature type="transmembrane region" description="Helical" evidence="2">
    <location>
        <begin position="475"/>
        <end position="494"/>
    </location>
</feature>
<dbReference type="GeneID" id="111604871"/>
<feature type="chain" id="PRO_5026716510" evidence="3">
    <location>
        <begin position="26"/>
        <end position="875"/>
    </location>
</feature>
<evidence type="ECO:0000259" key="4">
    <source>
        <dbReference type="SMART" id="SM00703"/>
    </source>
</evidence>
<dbReference type="SMART" id="SM00703">
    <property type="entry name" value="NRF"/>
    <property type="match status" value="1"/>
</dbReference>
<dbReference type="InterPro" id="IPR002656">
    <property type="entry name" value="Acyl_transf_3_dom"/>
</dbReference>
<feature type="transmembrane region" description="Helical" evidence="2">
    <location>
        <begin position="629"/>
        <end position="651"/>
    </location>
</feature>
<feature type="transmembrane region" description="Helical" evidence="2">
    <location>
        <begin position="729"/>
        <end position="749"/>
    </location>
</feature>
<keyword evidence="2" id="KW-0472">Membrane</keyword>
<keyword evidence="2" id="KW-1133">Transmembrane helix</keyword>
<feature type="transmembrane region" description="Helical" evidence="2">
    <location>
        <begin position="699"/>
        <end position="717"/>
    </location>
</feature>